<protein>
    <submittedName>
        <fullName evidence="1">Uncharacterized protein</fullName>
    </submittedName>
</protein>
<dbReference type="AlphaFoldDB" id="A0A150TEZ1"/>
<name>A0A150TEZ1_SORCE</name>
<dbReference type="Proteomes" id="UP000075515">
    <property type="component" value="Unassembled WGS sequence"/>
</dbReference>
<proteinExistence type="predicted"/>
<sequence length="230" mass="24879">MTAPTCPSLLRAAVPAARPRFATALARSLGAAALAASTTGCLVISPPEYDHPERTPPVLTAVFPPPHTPVHIDQVNMITNFHATVLSEDNGDPVEVMLYVDYGRLFIDTYPHRGYVGRASVEAGTIAGGQRPVTATLDRNFRGLPNDSTTEGECHTITMMASHAFDDRKCDCPDDPNDLSWITWQLIDCRPDEQCPTSCPALDCQTTPCRFCDDPALVTDCVRPEVDAGP</sequence>
<accession>A0A150TEZ1</accession>
<reference evidence="1 2" key="1">
    <citation type="submission" date="2014-02" db="EMBL/GenBank/DDBJ databases">
        <title>The small core and large imbalanced accessory genome model reveals a collaborative survival strategy of Sorangium cellulosum strains in nature.</title>
        <authorList>
            <person name="Han K."/>
            <person name="Peng R."/>
            <person name="Blom J."/>
            <person name="Li Y.-Z."/>
        </authorList>
    </citation>
    <scope>NUCLEOTIDE SEQUENCE [LARGE SCALE GENOMIC DNA]</scope>
    <source>
        <strain evidence="1 2">So0149</strain>
    </source>
</reference>
<dbReference type="EMBL" id="JEMC01000331">
    <property type="protein sequence ID" value="KYG03280.1"/>
    <property type="molecule type" value="Genomic_DNA"/>
</dbReference>
<evidence type="ECO:0000313" key="1">
    <source>
        <dbReference type="EMBL" id="KYG03280.1"/>
    </source>
</evidence>
<organism evidence="1 2">
    <name type="scientific">Sorangium cellulosum</name>
    <name type="common">Polyangium cellulosum</name>
    <dbReference type="NCBI Taxonomy" id="56"/>
    <lineage>
        <taxon>Bacteria</taxon>
        <taxon>Pseudomonadati</taxon>
        <taxon>Myxococcota</taxon>
        <taxon>Polyangia</taxon>
        <taxon>Polyangiales</taxon>
        <taxon>Polyangiaceae</taxon>
        <taxon>Sorangium</taxon>
    </lineage>
</organism>
<comment type="caution">
    <text evidence="1">The sequence shown here is derived from an EMBL/GenBank/DDBJ whole genome shotgun (WGS) entry which is preliminary data.</text>
</comment>
<gene>
    <name evidence="1" type="ORF">BE18_01535</name>
</gene>
<evidence type="ECO:0000313" key="2">
    <source>
        <dbReference type="Proteomes" id="UP000075515"/>
    </source>
</evidence>